<sequence>MDPLLTCATNRVMPTVAAGLVQKPLLSVNQEHSESDPSITSSQIQSSSSKSIPTLPAASVSSTFSDMLCNISGSRWIDMGTLKAGCQLLILNPTLNALEELWGYDITNLEDCKISDEITKKKEFLHCFAKWGNLKNTIAEISDTLMSKAWIKVDGTSVDLKDFISCPFFDTICDKILGNDWACVYDLKHEKYVMLSNATGFLKLVTLMETHNHHLCSTMYHCSNKVLQALIMQKLPEKFHADLCDCKVSENLPYNDWKMACKDVEEHCLPILPSASLGAKQADFCVERPPSAVSYGNNPVPGVSNSTTFQSNARSNRFPKLHPKQKKILYKRLKACYCCYNLFVGHLSNNCPNNGPPNLSVPFRPLNKNDVTLATCIHTATLNNSIPYELILKRNSVPGLSTNLAFLFRNC</sequence>
<protein>
    <submittedName>
        <fullName evidence="2">Uncharacterized protein</fullName>
    </submittedName>
</protein>
<gene>
    <name evidence="2" type="ORF">GGU10DRAFT_379428</name>
</gene>
<accession>A0AA38KLZ1</accession>
<feature type="region of interest" description="Disordered" evidence="1">
    <location>
        <begin position="31"/>
        <end position="50"/>
    </location>
</feature>
<proteinExistence type="predicted"/>
<keyword evidence="3" id="KW-1185">Reference proteome</keyword>
<evidence type="ECO:0000256" key="1">
    <source>
        <dbReference type="SAM" id="MobiDB-lite"/>
    </source>
</evidence>
<evidence type="ECO:0000313" key="3">
    <source>
        <dbReference type="Proteomes" id="UP001163798"/>
    </source>
</evidence>
<name>A0AA38KLZ1_9AGAR</name>
<feature type="compositionally biased region" description="Low complexity" evidence="1">
    <location>
        <begin position="36"/>
        <end position="50"/>
    </location>
</feature>
<dbReference type="EMBL" id="MU793547">
    <property type="protein sequence ID" value="KAJ3781545.1"/>
    <property type="molecule type" value="Genomic_DNA"/>
</dbReference>
<dbReference type="AlphaFoldDB" id="A0AA38KLZ1"/>
<evidence type="ECO:0000313" key="2">
    <source>
        <dbReference type="EMBL" id="KAJ3781545.1"/>
    </source>
</evidence>
<dbReference type="Proteomes" id="UP001163798">
    <property type="component" value="Unassembled WGS sequence"/>
</dbReference>
<reference evidence="2" key="1">
    <citation type="submission" date="2022-08" db="EMBL/GenBank/DDBJ databases">
        <authorList>
            <consortium name="DOE Joint Genome Institute"/>
            <person name="Min B."/>
            <person name="Riley R."/>
            <person name="Sierra-Patev S."/>
            <person name="Naranjo-Ortiz M."/>
            <person name="Looney B."/>
            <person name="Konkel Z."/>
            <person name="Slot J.C."/>
            <person name="Sakamoto Y."/>
            <person name="Steenwyk J.L."/>
            <person name="Rokas A."/>
            <person name="Carro J."/>
            <person name="Camarero S."/>
            <person name="Ferreira P."/>
            <person name="Molpeceres G."/>
            <person name="Ruiz-Duenas F.J."/>
            <person name="Serrano A."/>
            <person name="Henrissat B."/>
            <person name="Drula E."/>
            <person name="Hughes K.W."/>
            <person name="Mata J.L."/>
            <person name="Ishikawa N.K."/>
            <person name="Vargas-Isla R."/>
            <person name="Ushijima S."/>
            <person name="Smith C.A."/>
            <person name="Ahrendt S."/>
            <person name="Andreopoulos W."/>
            <person name="He G."/>
            <person name="Labutti K."/>
            <person name="Lipzen A."/>
            <person name="Ng V."/>
            <person name="Sandor L."/>
            <person name="Barry K."/>
            <person name="Martinez A.T."/>
            <person name="Xiao Y."/>
            <person name="Gibbons J.G."/>
            <person name="Terashima K."/>
            <person name="Hibbett D.S."/>
            <person name="Grigoriev I.V."/>
        </authorList>
    </citation>
    <scope>NUCLEOTIDE SEQUENCE</scope>
    <source>
        <strain evidence="2">TFB10291</strain>
    </source>
</reference>
<organism evidence="2 3">
    <name type="scientific">Lentinula aff. detonsa</name>
    <dbReference type="NCBI Taxonomy" id="2804958"/>
    <lineage>
        <taxon>Eukaryota</taxon>
        <taxon>Fungi</taxon>
        <taxon>Dikarya</taxon>
        <taxon>Basidiomycota</taxon>
        <taxon>Agaricomycotina</taxon>
        <taxon>Agaricomycetes</taxon>
        <taxon>Agaricomycetidae</taxon>
        <taxon>Agaricales</taxon>
        <taxon>Marasmiineae</taxon>
        <taxon>Omphalotaceae</taxon>
        <taxon>Lentinula</taxon>
    </lineage>
</organism>
<comment type="caution">
    <text evidence="2">The sequence shown here is derived from an EMBL/GenBank/DDBJ whole genome shotgun (WGS) entry which is preliminary data.</text>
</comment>